<dbReference type="CDD" id="cd00371">
    <property type="entry name" value="HMA"/>
    <property type="match status" value="1"/>
</dbReference>
<dbReference type="InterPro" id="IPR017969">
    <property type="entry name" value="Heavy-metal-associated_CS"/>
</dbReference>
<dbReference type="RefSeq" id="WP_272101976.1">
    <property type="nucleotide sequence ID" value="NZ_JAQNDK010000005.1"/>
</dbReference>
<dbReference type="Pfam" id="PF00403">
    <property type="entry name" value="HMA"/>
    <property type="match status" value="1"/>
</dbReference>
<feature type="domain" description="HMA" evidence="2">
    <location>
        <begin position="2"/>
        <end position="69"/>
    </location>
</feature>
<dbReference type="PROSITE" id="PS01047">
    <property type="entry name" value="HMA_1"/>
    <property type="match status" value="1"/>
</dbReference>
<evidence type="ECO:0000259" key="2">
    <source>
        <dbReference type="PROSITE" id="PS50846"/>
    </source>
</evidence>
<gene>
    <name evidence="3" type="ORF">POL72_39225</name>
</gene>
<comment type="caution">
    <text evidence="3">The sequence shown here is derived from an EMBL/GenBank/DDBJ whole genome shotgun (WGS) entry which is preliminary data.</text>
</comment>
<evidence type="ECO:0000256" key="1">
    <source>
        <dbReference type="ARBA" id="ARBA00022723"/>
    </source>
</evidence>
<sequence>MKETMLQVDGMSCPSCVRHIDSALRELGGGVTRVDVRLREGIVVVQHDPASAPVDALVEAVRGAGYGVRPRAA</sequence>
<keyword evidence="1" id="KW-0479">Metal-binding</keyword>
<dbReference type="Gene3D" id="3.30.70.100">
    <property type="match status" value="1"/>
</dbReference>
<protein>
    <submittedName>
        <fullName evidence="3">Heavy-metal-associated domain-containing protein</fullName>
    </submittedName>
</protein>
<keyword evidence="4" id="KW-1185">Reference proteome</keyword>
<dbReference type="Proteomes" id="UP001217485">
    <property type="component" value="Unassembled WGS sequence"/>
</dbReference>
<dbReference type="SUPFAM" id="SSF55008">
    <property type="entry name" value="HMA, heavy metal-associated domain"/>
    <property type="match status" value="1"/>
</dbReference>
<dbReference type="InterPro" id="IPR006121">
    <property type="entry name" value="HMA_dom"/>
</dbReference>
<dbReference type="InterPro" id="IPR036163">
    <property type="entry name" value="HMA_dom_sf"/>
</dbReference>
<reference evidence="3 4" key="1">
    <citation type="submission" date="2023-01" db="EMBL/GenBank/DDBJ databases">
        <title>Minimal conservation of predation-associated metabolite biosynthetic gene clusters underscores biosynthetic potential of Myxococcota including descriptions for ten novel species: Archangium lansinium sp. nov., Myxococcus landrumus sp. nov., Nannocystis bai.</title>
        <authorList>
            <person name="Ahearne A."/>
            <person name="Stevens C."/>
            <person name="Dowd S."/>
        </authorList>
    </citation>
    <scope>NUCLEOTIDE SEQUENCE [LARGE SCALE GENOMIC DNA]</scope>
    <source>
        <strain evidence="3 4">WIWO2</strain>
    </source>
</reference>
<organism evidence="3 4">
    <name type="scientific">Sorangium atrum</name>
    <dbReference type="NCBI Taxonomy" id="2995308"/>
    <lineage>
        <taxon>Bacteria</taxon>
        <taxon>Pseudomonadati</taxon>
        <taxon>Myxococcota</taxon>
        <taxon>Polyangia</taxon>
        <taxon>Polyangiales</taxon>
        <taxon>Polyangiaceae</taxon>
        <taxon>Sorangium</taxon>
    </lineage>
</organism>
<dbReference type="PROSITE" id="PS50846">
    <property type="entry name" value="HMA_2"/>
    <property type="match status" value="1"/>
</dbReference>
<dbReference type="EMBL" id="JAQNDK010000005">
    <property type="protein sequence ID" value="MDC0683823.1"/>
    <property type="molecule type" value="Genomic_DNA"/>
</dbReference>
<evidence type="ECO:0000313" key="3">
    <source>
        <dbReference type="EMBL" id="MDC0683823.1"/>
    </source>
</evidence>
<accession>A0ABT5CD03</accession>
<name>A0ABT5CD03_9BACT</name>
<proteinExistence type="predicted"/>
<evidence type="ECO:0000313" key="4">
    <source>
        <dbReference type="Proteomes" id="UP001217485"/>
    </source>
</evidence>